<protein>
    <submittedName>
        <fullName evidence="3">DMT family transporter</fullName>
    </submittedName>
</protein>
<gene>
    <name evidence="3" type="ORF">G8E03_11605</name>
</gene>
<keyword evidence="1" id="KW-1133">Transmembrane helix</keyword>
<feature type="transmembrane region" description="Helical" evidence="1">
    <location>
        <begin position="70"/>
        <end position="87"/>
    </location>
</feature>
<sequence>MDQKRHGAAIAAMCLGVFSLVLSDTAAKDLAQRYEALQIMFLRSCIALPIVTAIVVQAEGWGALRSKRPGVHLLRALLTLGAAYTFFTSLRTLPLAGATALALTAPLFVTALSVPLLGEKVGRLRWGALIVGFGGAMVIVQPGAETLQPAALLALGTALCYALVMIAARWIDGDDSVRTVMFYLTALPVLLTSWTLLLDWPAITAVDLSVFAAMAICGTIGITFITQGFRMAPAAIVAPFDYTALVWASITGWLFFGELPQIATYIGAAIIVAAGLFVIWREAQLAKR</sequence>
<feature type="transmembrane region" description="Helical" evidence="1">
    <location>
        <begin position="39"/>
        <end position="58"/>
    </location>
</feature>
<dbReference type="InterPro" id="IPR037185">
    <property type="entry name" value="EmrE-like"/>
</dbReference>
<dbReference type="KEGG" id="mon:G8E03_11605"/>
<keyword evidence="1" id="KW-0472">Membrane</keyword>
<feature type="domain" description="EamA" evidence="2">
    <location>
        <begin position="150"/>
        <end position="279"/>
    </location>
</feature>
<dbReference type="InterPro" id="IPR000620">
    <property type="entry name" value="EamA_dom"/>
</dbReference>
<dbReference type="PANTHER" id="PTHR22911">
    <property type="entry name" value="ACYL-MALONYL CONDENSING ENZYME-RELATED"/>
    <property type="match status" value="1"/>
</dbReference>
<feature type="transmembrane region" description="Helical" evidence="1">
    <location>
        <begin position="93"/>
        <end position="114"/>
    </location>
</feature>
<evidence type="ECO:0000256" key="1">
    <source>
        <dbReference type="SAM" id="Phobius"/>
    </source>
</evidence>
<feature type="transmembrane region" description="Helical" evidence="1">
    <location>
        <begin position="150"/>
        <end position="168"/>
    </location>
</feature>
<feature type="transmembrane region" description="Helical" evidence="1">
    <location>
        <begin position="232"/>
        <end position="256"/>
    </location>
</feature>
<dbReference type="RefSeq" id="WP_166191983.1">
    <property type="nucleotide sequence ID" value="NZ_CP049811.1"/>
</dbReference>
<evidence type="ECO:0000313" key="3">
    <source>
        <dbReference type="EMBL" id="QIK41359.1"/>
    </source>
</evidence>
<proteinExistence type="predicted"/>
<accession>A0A6G7VMT6</accession>
<dbReference type="EMBL" id="CP049811">
    <property type="protein sequence ID" value="QIK41359.1"/>
    <property type="molecule type" value="Genomic_DNA"/>
</dbReference>
<reference evidence="3 4" key="1">
    <citation type="submission" date="2020-03" db="EMBL/GenBank/DDBJ databases">
        <title>Complete genome sequence of Monaibacterium sp. ALG8 with diverse plasmids.</title>
        <authorList>
            <person name="Sun C."/>
        </authorList>
    </citation>
    <scope>NUCLEOTIDE SEQUENCE [LARGE SCALE GENOMIC DNA]</scope>
    <source>
        <strain evidence="3 4">ALG8</strain>
    </source>
</reference>
<keyword evidence="4" id="KW-1185">Reference proteome</keyword>
<dbReference type="Proteomes" id="UP000500791">
    <property type="component" value="Chromosome"/>
</dbReference>
<keyword evidence="1" id="KW-0812">Transmembrane</keyword>
<dbReference type="AlphaFoldDB" id="A0A6G7VMT6"/>
<feature type="transmembrane region" description="Helical" evidence="1">
    <location>
        <begin position="262"/>
        <end position="280"/>
    </location>
</feature>
<organism evidence="3 4">
    <name type="scientific">Pontivivens nitratireducens</name>
    <dbReference type="NCBI Taxonomy" id="2758038"/>
    <lineage>
        <taxon>Bacteria</taxon>
        <taxon>Pseudomonadati</taxon>
        <taxon>Pseudomonadota</taxon>
        <taxon>Alphaproteobacteria</taxon>
        <taxon>Rhodobacterales</taxon>
        <taxon>Paracoccaceae</taxon>
        <taxon>Pontivivens</taxon>
    </lineage>
</organism>
<dbReference type="GO" id="GO:0016020">
    <property type="term" value="C:membrane"/>
    <property type="evidence" value="ECO:0007669"/>
    <property type="project" value="InterPro"/>
</dbReference>
<dbReference type="Pfam" id="PF00892">
    <property type="entry name" value="EamA"/>
    <property type="match status" value="2"/>
</dbReference>
<evidence type="ECO:0000313" key="4">
    <source>
        <dbReference type="Proteomes" id="UP000500791"/>
    </source>
</evidence>
<dbReference type="SUPFAM" id="SSF103481">
    <property type="entry name" value="Multidrug resistance efflux transporter EmrE"/>
    <property type="match status" value="2"/>
</dbReference>
<feature type="transmembrane region" description="Helical" evidence="1">
    <location>
        <begin position="203"/>
        <end position="225"/>
    </location>
</feature>
<dbReference type="PANTHER" id="PTHR22911:SF103">
    <property type="entry name" value="BLR2811 PROTEIN"/>
    <property type="match status" value="1"/>
</dbReference>
<feature type="transmembrane region" description="Helical" evidence="1">
    <location>
        <begin position="126"/>
        <end position="144"/>
    </location>
</feature>
<feature type="transmembrane region" description="Helical" evidence="1">
    <location>
        <begin position="180"/>
        <end position="197"/>
    </location>
</feature>
<evidence type="ECO:0000259" key="2">
    <source>
        <dbReference type="Pfam" id="PF00892"/>
    </source>
</evidence>
<name>A0A6G7VMT6_9RHOB</name>
<feature type="domain" description="EamA" evidence="2">
    <location>
        <begin position="9"/>
        <end position="140"/>
    </location>
</feature>